<dbReference type="AlphaFoldDB" id="A0A0A2XWT8"/>
<dbReference type="GO" id="GO:0004252">
    <property type="term" value="F:serine-type endopeptidase activity"/>
    <property type="evidence" value="ECO:0007669"/>
    <property type="project" value="InterPro"/>
</dbReference>
<dbReference type="SUPFAM" id="SSF52743">
    <property type="entry name" value="Subtilisin-like"/>
    <property type="match status" value="1"/>
</dbReference>
<evidence type="ECO:0000313" key="7">
    <source>
        <dbReference type="Proteomes" id="UP000030539"/>
    </source>
</evidence>
<reference evidence="6 7" key="1">
    <citation type="submission" date="2014-08" db="EMBL/GenBank/DDBJ databases">
        <title>Chaperone-usher fimbriae in a diverse selection of Gallibacterium genomes.</title>
        <authorList>
            <person name="Kudirkiene E."/>
            <person name="Bager R.J."/>
            <person name="Johnson T.J."/>
            <person name="Bojesen A.M."/>
        </authorList>
    </citation>
    <scope>NUCLEOTIDE SEQUENCE [LARGE SCALE GENOMIC DNA]</scope>
    <source>
        <strain evidence="6 7">CCM5974</strain>
    </source>
</reference>
<dbReference type="RefSeq" id="WP_039173977.1">
    <property type="nucleotide sequence ID" value="NZ_JPXX01000024.1"/>
</dbReference>
<dbReference type="STRING" id="155515.JP36_09100"/>
<proteinExistence type="inferred from homology"/>
<dbReference type="CDD" id="cd04847">
    <property type="entry name" value="Peptidases_S8_Subtilisin_like_2"/>
    <property type="match status" value="1"/>
</dbReference>
<feature type="domain" description="Peptidase S8/S53" evidence="5">
    <location>
        <begin position="257"/>
        <end position="541"/>
    </location>
</feature>
<sequence>MSEKYLPIKVVLTRNQDKKANQRGGSIKFFGEVTDKLKSDLIDKFNDISTYYASVFSQNPTVPAVGKITVREEAIAKSHKPNDLCRFCSIIGGERLDEIYIKVTEKAIESTVQLIQNSHSEKIKANLTVIKDIQPIAAKDKIAATLQGLNREQFEQVKHRIKIKLFDFDDDLDNLRISQYVTQQLDHLGFQKQYEFIHYGSLNLIKLQVNDYQDIDSLAQINGIKSIDVFQRFSLPKLNKLNIDFKNSFSTLNFDEKETTIGIIDGGISVDNPYLAQYIIAREVYVAEAYQNPSHGTFIASMIQYGNLLNDLPEAQHSRFKFIDIVALPNSDARYGEVDGIGEDDLMVIIEQTMQKYANSTKIWNLSLGIPDNICGSSISTFGEFLDQMQAQYNVQFVVSSGNYLLHRQWPSNIAEGDDQDRIISPADSVRAISVGSVALFDSEDSVVKENEPSSFSRRGPGVGYSVKPDIVEYGGNCDSQTNYAGIGMRGMDWQGNVIEGIGTSYAAPRAAKKLAHIYDELQDKDLLLAKAMLIHSARMNSRLAFNLTPDEMKYYGFGLPAEDVQQTLLCSENEVTLIFKQQIAQGTHLEMLDFPYPPSLIENGLCKGEIAMTLVYNPTLDKKFGEEYCRTNIDVSFGTFGYDKNNKISFKGCIPLERVWDEKFERSMVENGFKWNSVKSYHRKLSRVKFREGWKLRIDVTPRGLKQIPPQEFILVMTIRDPNNNDIYTEMINGLRDKGFITKNLETQQMIRQPVRQTSN</sequence>
<comment type="caution">
    <text evidence="6">The sequence shown here is derived from an EMBL/GenBank/DDBJ whole genome shotgun (WGS) entry which is preliminary data.</text>
</comment>
<dbReference type="EMBL" id="JPXX01000024">
    <property type="protein sequence ID" value="KGQ36703.1"/>
    <property type="molecule type" value="Genomic_DNA"/>
</dbReference>
<keyword evidence="2" id="KW-0645">Protease</keyword>
<dbReference type="PANTHER" id="PTHR43806:SF11">
    <property type="entry name" value="CEREVISIN-RELATED"/>
    <property type="match status" value="1"/>
</dbReference>
<evidence type="ECO:0000259" key="5">
    <source>
        <dbReference type="Pfam" id="PF00082"/>
    </source>
</evidence>
<dbReference type="InterPro" id="IPR034074">
    <property type="entry name" value="Y4bN_pept_dom"/>
</dbReference>
<evidence type="ECO:0000256" key="2">
    <source>
        <dbReference type="ARBA" id="ARBA00022670"/>
    </source>
</evidence>
<dbReference type="InterPro" id="IPR036852">
    <property type="entry name" value="Peptidase_S8/S53_dom_sf"/>
</dbReference>
<evidence type="ECO:0000256" key="4">
    <source>
        <dbReference type="ARBA" id="ARBA00022825"/>
    </source>
</evidence>
<evidence type="ECO:0000256" key="3">
    <source>
        <dbReference type="ARBA" id="ARBA00022801"/>
    </source>
</evidence>
<dbReference type="Proteomes" id="UP000030539">
    <property type="component" value="Unassembled WGS sequence"/>
</dbReference>
<comment type="similarity">
    <text evidence="1">Belongs to the peptidase S8 family.</text>
</comment>
<keyword evidence="4" id="KW-0720">Serine protease</keyword>
<dbReference type="InterPro" id="IPR015500">
    <property type="entry name" value="Peptidase_S8_subtilisin-rel"/>
</dbReference>
<dbReference type="GO" id="GO:0006508">
    <property type="term" value="P:proteolysis"/>
    <property type="evidence" value="ECO:0007669"/>
    <property type="project" value="UniProtKB-KW"/>
</dbReference>
<dbReference type="eggNOG" id="COG1404">
    <property type="taxonomic scope" value="Bacteria"/>
</dbReference>
<dbReference type="PRINTS" id="PR00723">
    <property type="entry name" value="SUBTILISIN"/>
</dbReference>
<gene>
    <name evidence="6" type="ORF">JP36_09100</name>
</gene>
<accession>A0A0A2XWT8</accession>
<dbReference type="InterPro" id="IPR050131">
    <property type="entry name" value="Peptidase_S8_subtilisin-like"/>
</dbReference>
<evidence type="ECO:0000256" key="1">
    <source>
        <dbReference type="ARBA" id="ARBA00011073"/>
    </source>
</evidence>
<organism evidence="6 7">
    <name type="scientific">Gallibacterium genomosp. 1</name>
    <dbReference type="NCBI Taxonomy" id="155515"/>
    <lineage>
        <taxon>Bacteria</taxon>
        <taxon>Pseudomonadati</taxon>
        <taxon>Pseudomonadota</taxon>
        <taxon>Gammaproteobacteria</taxon>
        <taxon>Pasteurellales</taxon>
        <taxon>Pasteurellaceae</taxon>
        <taxon>Gallibacterium</taxon>
    </lineage>
</organism>
<name>A0A0A2XWT8_9PAST</name>
<dbReference type="PANTHER" id="PTHR43806">
    <property type="entry name" value="PEPTIDASE S8"/>
    <property type="match status" value="1"/>
</dbReference>
<dbReference type="Pfam" id="PF00082">
    <property type="entry name" value="Peptidase_S8"/>
    <property type="match status" value="1"/>
</dbReference>
<evidence type="ECO:0000313" key="6">
    <source>
        <dbReference type="EMBL" id="KGQ36703.1"/>
    </source>
</evidence>
<dbReference type="Gene3D" id="3.40.50.200">
    <property type="entry name" value="Peptidase S8/S53 domain"/>
    <property type="match status" value="1"/>
</dbReference>
<keyword evidence="3" id="KW-0378">Hydrolase</keyword>
<protein>
    <recommendedName>
        <fullName evidence="5">Peptidase S8/S53 domain-containing protein</fullName>
    </recommendedName>
</protein>
<dbReference type="InterPro" id="IPR000209">
    <property type="entry name" value="Peptidase_S8/S53_dom"/>
</dbReference>